<dbReference type="RefSeq" id="WP_088916520.1">
    <property type="nucleotide sequence ID" value="NZ_CP018632.1"/>
</dbReference>
<dbReference type="InterPro" id="IPR001498">
    <property type="entry name" value="Impact_N"/>
</dbReference>
<dbReference type="PROSITE" id="PS00910">
    <property type="entry name" value="UPF0029"/>
    <property type="match status" value="1"/>
</dbReference>
<dbReference type="SUPFAM" id="SSF54980">
    <property type="entry name" value="EF-G C-terminal domain-like"/>
    <property type="match status" value="1"/>
</dbReference>
<evidence type="ECO:0000256" key="1">
    <source>
        <dbReference type="ARBA" id="ARBA00007665"/>
    </source>
</evidence>
<dbReference type="InterPro" id="IPR015269">
    <property type="entry name" value="UPF0029_Impact_C"/>
</dbReference>
<dbReference type="Pfam" id="PF01205">
    <property type="entry name" value="Impact_N"/>
    <property type="match status" value="1"/>
</dbReference>
<dbReference type="InterPro" id="IPR020569">
    <property type="entry name" value="UPF0029_Impact_CS"/>
</dbReference>
<reference evidence="4 5" key="1">
    <citation type="submission" date="2016-12" db="EMBL/GenBank/DDBJ databases">
        <authorList>
            <person name="Song W.-J."/>
            <person name="Kurnit D.M."/>
        </authorList>
    </citation>
    <scope>NUCLEOTIDE SEQUENCE [LARGE SCALE GENOMIC DNA]</scope>
    <source>
        <strain evidence="4 5">IMCC3135</strain>
    </source>
</reference>
<dbReference type="NCBIfam" id="TIGR00257">
    <property type="entry name" value="IMPACT_YIGZ"/>
    <property type="match status" value="1"/>
</dbReference>
<protein>
    <submittedName>
        <fullName evidence="4">IMPACT family member YigZ</fullName>
    </submittedName>
</protein>
<dbReference type="Gene3D" id="3.30.70.240">
    <property type="match status" value="1"/>
</dbReference>
<dbReference type="GO" id="GO:0043168">
    <property type="term" value="F:anion binding"/>
    <property type="evidence" value="ECO:0007669"/>
    <property type="project" value="UniProtKB-ARBA"/>
</dbReference>
<dbReference type="OrthoDB" id="9813771at2"/>
<dbReference type="GO" id="GO:0017111">
    <property type="term" value="F:ribonucleoside triphosphate phosphatase activity"/>
    <property type="evidence" value="ECO:0007669"/>
    <property type="project" value="UniProtKB-ARBA"/>
</dbReference>
<dbReference type="InterPro" id="IPR020568">
    <property type="entry name" value="Ribosomal_Su5_D2-typ_SF"/>
</dbReference>
<dbReference type="GO" id="GO:0006446">
    <property type="term" value="P:regulation of translational initiation"/>
    <property type="evidence" value="ECO:0007669"/>
    <property type="project" value="TreeGrafter"/>
</dbReference>
<gene>
    <name evidence="4" type="primary">yigZ</name>
    <name evidence="4" type="ORF">IMCC3135_04620</name>
</gene>
<dbReference type="PANTHER" id="PTHR16301:SF20">
    <property type="entry name" value="IMPACT FAMILY MEMBER YIGZ"/>
    <property type="match status" value="1"/>
</dbReference>
<comment type="similarity">
    <text evidence="1">Belongs to the IMPACT family.</text>
</comment>
<feature type="domain" description="UPF0029" evidence="3">
    <location>
        <begin position="141"/>
        <end position="193"/>
    </location>
</feature>
<dbReference type="InterPro" id="IPR035647">
    <property type="entry name" value="EFG_III/V"/>
</dbReference>
<evidence type="ECO:0000259" key="3">
    <source>
        <dbReference type="Pfam" id="PF09186"/>
    </source>
</evidence>
<evidence type="ECO:0000313" key="5">
    <source>
        <dbReference type="Proteomes" id="UP000250079"/>
    </source>
</evidence>
<accession>A0A2Z2NTT2</accession>
<sequence>MDRFLTPSSTQQFELIIKRSRFITSVGHVAGQVAARQFIEQCRTEMPDASHHCWAMVAGPPDDIYLQDQNDDGEPKGTAGKPILNVVQHSGLGNIVVVVTRYFGGIKLGAGGLVRAYSQSASQALLALTTRETFVRQCVQVELAYGLLDSLEHWLAGTDILIEERKFDTSVHLALMVPLGDMTVLQEKLAVLGGGEIIAE</sequence>
<feature type="domain" description="Impact N-terminal" evidence="2">
    <location>
        <begin position="18"/>
        <end position="125"/>
    </location>
</feature>
<dbReference type="KEGG" id="gai:IMCC3135_04620"/>
<evidence type="ECO:0000259" key="2">
    <source>
        <dbReference type="Pfam" id="PF01205"/>
    </source>
</evidence>
<proteinExistence type="inferred from homology"/>
<dbReference type="Pfam" id="PF09186">
    <property type="entry name" value="DUF1949"/>
    <property type="match status" value="1"/>
</dbReference>
<dbReference type="EMBL" id="CP018632">
    <property type="protein sequence ID" value="ASJ71037.1"/>
    <property type="molecule type" value="Genomic_DNA"/>
</dbReference>
<dbReference type="InterPro" id="IPR023582">
    <property type="entry name" value="Impact"/>
</dbReference>
<name>A0A2Z2NTT2_9GAMM</name>
<dbReference type="GO" id="GO:0032561">
    <property type="term" value="F:guanyl ribonucleotide binding"/>
    <property type="evidence" value="ECO:0007669"/>
    <property type="project" value="UniProtKB-ARBA"/>
</dbReference>
<evidence type="ECO:0000313" key="4">
    <source>
        <dbReference type="EMBL" id="ASJ71037.1"/>
    </source>
</evidence>
<dbReference type="PANTHER" id="PTHR16301">
    <property type="entry name" value="IMPACT-RELATED"/>
    <property type="match status" value="1"/>
</dbReference>
<dbReference type="SUPFAM" id="SSF54211">
    <property type="entry name" value="Ribosomal protein S5 domain 2-like"/>
    <property type="match status" value="1"/>
</dbReference>
<organism evidence="4 5">
    <name type="scientific">Granulosicoccus antarcticus IMCC3135</name>
    <dbReference type="NCBI Taxonomy" id="1192854"/>
    <lineage>
        <taxon>Bacteria</taxon>
        <taxon>Pseudomonadati</taxon>
        <taxon>Pseudomonadota</taxon>
        <taxon>Gammaproteobacteria</taxon>
        <taxon>Chromatiales</taxon>
        <taxon>Granulosicoccaceae</taxon>
        <taxon>Granulosicoccus</taxon>
    </lineage>
</organism>
<dbReference type="InterPro" id="IPR015796">
    <property type="entry name" value="Impact_YigZ-like"/>
</dbReference>
<dbReference type="Proteomes" id="UP000250079">
    <property type="component" value="Chromosome"/>
</dbReference>
<keyword evidence="5" id="KW-1185">Reference proteome</keyword>
<dbReference type="GO" id="GO:0005737">
    <property type="term" value="C:cytoplasm"/>
    <property type="evidence" value="ECO:0007669"/>
    <property type="project" value="TreeGrafter"/>
</dbReference>
<dbReference type="InterPro" id="IPR036956">
    <property type="entry name" value="Impact_N_sf"/>
</dbReference>
<dbReference type="Gene3D" id="3.30.230.30">
    <property type="entry name" value="Impact, N-terminal domain"/>
    <property type="match status" value="1"/>
</dbReference>
<dbReference type="AlphaFoldDB" id="A0A2Z2NTT2"/>